<evidence type="ECO:0000256" key="1">
    <source>
        <dbReference type="SAM" id="SignalP"/>
    </source>
</evidence>
<protein>
    <submittedName>
        <fullName evidence="2">Uncharacterized protein</fullName>
    </submittedName>
</protein>
<organism evidence="2 3">
    <name type="scientific">Pseudozyma flocculosa</name>
    <dbReference type="NCBI Taxonomy" id="84751"/>
    <lineage>
        <taxon>Eukaryota</taxon>
        <taxon>Fungi</taxon>
        <taxon>Dikarya</taxon>
        <taxon>Basidiomycota</taxon>
        <taxon>Ustilaginomycotina</taxon>
        <taxon>Ustilaginomycetes</taxon>
        <taxon>Ustilaginales</taxon>
        <taxon>Ustilaginaceae</taxon>
        <taxon>Pseudozyma</taxon>
    </lineage>
</organism>
<gene>
    <name evidence="2" type="ORF">PSFLO_04941</name>
</gene>
<evidence type="ECO:0000313" key="2">
    <source>
        <dbReference type="EMBL" id="SPO39460.1"/>
    </source>
</evidence>
<keyword evidence="1" id="KW-0732">Signal</keyword>
<dbReference type="EMBL" id="OOIP01000014">
    <property type="protein sequence ID" value="SPO39460.1"/>
    <property type="molecule type" value="Genomic_DNA"/>
</dbReference>
<dbReference type="AlphaFoldDB" id="A0A5C3F5R0"/>
<keyword evidence="3" id="KW-1185">Reference proteome</keyword>
<dbReference type="Proteomes" id="UP000323386">
    <property type="component" value="Unassembled WGS sequence"/>
</dbReference>
<feature type="signal peptide" evidence="1">
    <location>
        <begin position="1"/>
        <end position="24"/>
    </location>
</feature>
<feature type="chain" id="PRO_5022878831" evidence="1">
    <location>
        <begin position="25"/>
        <end position="92"/>
    </location>
</feature>
<accession>A0A5C3F5R0</accession>
<name>A0A5C3F5R0_9BASI</name>
<proteinExistence type="predicted"/>
<reference evidence="2 3" key="1">
    <citation type="submission" date="2018-03" db="EMBL/GenBank/DDBJ databases">
        <authorList>
            <person name="Guldener U."/>
        </authorList>
    </citation>
    <scope>NUCLEOTIDE SEQUENCE [LARGE SCALE GENOMIC DNA]</scope>
    <source>
        <strain evidence="2 3">DAOM196992</strain>
    </source>
</reference>
<evidence type="ECO:0000313" key="3">
    <source>
        <dbReference type="Proteomes" id="UP000323386"/>
    </source>
</evidence>
<sequence length="92" mass="10078">MKFLAVLGSAIATVLVATAGSTMAAGPVTFTFASDDGLAYCQVKDPSFRIKHSVYKGCIKDGYRHWTCLDMEPDFLCDQCGFYPSNYCFNPT</sequence>